<sequence length="269" mass="28174">MTTGRRRRGGLSAPVRTTLSKVPEVTGVFWITKVLTTGMGETTSDWLAHVLDPVVAVGLAGVALAAVLALQFTVTAYVPWIYWTAVVMVSVFGTMAADVAHVGLGVPYEVSAAAFLVALAVIFGLWYASERTLSVHRIRSRRREAFYWATVLVTFALGTAVGDLTAATLGLGYLSSGLLFAVLIAVPALAHRGLGLGAVPAFWAAYVVTRPLGASFADWMAAPGAHGGLGWDYGPVSAVLTVVIVALVLSLQAAQKSSSKETVPSTATW</sequence>
<dbReference type="AlphaFoldDB" id="F8K4T3"/>
<evidence type="ECO:0000313" key="2">
    <source>
        <dbReference type="EMBL" id="AEW96446.1"/>
    </source>
</evidence>
<reference evidence="3" key="1">
    <citation type="submission" date="2011-12" db="EMBL/GenBank/DDBJ databases">
        <title>Complete genome sequence of Streptomyces cattleya strain DSM 46488.</title>
        <authorList>
            <person name="Ou H.-Y."/>
            <person name="Li P."/>
            <person name="Zhao C."/>
            <person name="O'Hagan D."/>
            <person name="Deng Z."/>
        </authorList>
    </citation>
    <scope>NUCLEOTIDE SEQUENCE [LARGE SCALE GENOMIC DNA]</scope>
    <source>
        <strain evidence="3">ATCC 35852 / DSM 46488 / JCM 4925 / NBRC 14057 / NRRL 8057</strain>
    </source>
</reference>
<dbReference type="eggNOG" id="COG4705">
    <property type="taxonomic scope" value="Bacteria"/>
</dbReference>
<feature type="transmembrane region" description="Helical" evidence="1">
    <location>
        <begin position="167"/>
        <end position="186"/>
    </location>
</feature>
<feature type="transmembrane region" description="Helical" evidence="1">
    <location>
        <begin position="145"/>
        <end position="161"/>
    </location>
</feature>
<dbReference type="RefSeq" id="WP_014144798.1">
    <property type="nucleotide sequence ID" value="NC_016111.1"/>
</dbReference>
<dbReference type="Pfam" id="PF03988">
    <property type="entry name" value="DUF347"/>
    <property type="match status" value="4"/>
</dbReference>
<dbReference type="STRING" id="1003195.SCATT_40750"/>
<proteinExistence type="predicted"/>
<dbReference type="InterPro" id="IPR007136">
    <property type="entry name" value="DUF347"/>
</dbReference>
<dbReference type="OrthoDB" id="9794709at2"/>
<gene>
    <name evidence="2" type="ordered locus">SCATT_40750</name>
</gene>
<accession>F8K4T3</accession>
<keyword evidence="3" id="KW-1185">Reference proteome</keyword>
<keyword evidence="1" id="KW-1133">Transmembrane helix</keyword>
<feature type="transmembrane region" description="Helical" evidence="1">
    <location>
        <begin position="193"/>
        <end position="213"/>
    </location>
</feature>
<feature type="transmembrane region" description="Helical" evidence="1">
    <location>
        <begin position="80"/>
        <end position="104"/>
    </location>
</feature>
<dbReference type="HOGENOM" id="CLU_070268_0_0_11"/>
<dbReference type="KEGG" id="sct:SCAT_4085"/>
<dbReference type="KEGG" id="scy:SCATT_40750"/>
<organism evidence="2 3">
    <name type="scientific">Streptantibioticus cattleyicolor (strain ATCC 35852 / DSM 46488 / JCM 4925 / NBRC 14057 / NRRL 8057)</name>
    <name type="common">Streptomyces cattleya</name>
    <dbReference type="NCBI Taxonomy" id="1003195"/>
    <lineage>
        <taxon>Bacteria</taxon>
        <taxon>Bacillati</taxon>
        <taxon>Actinomycetota</taxon>
        <taxon>Actinomycetes</taxon>
        <taxon>Kitasatosporales</taxon>
        <taxon>Streptomycetaceae</taxon>
        <taxon>Streptantibioticus</taxon>
    </lineage>
</organism>
<feature type="transmembrane region" description="Helical" evidence="1">
    <location>
        <begin position="110"/>
        <end position="129"/>
    </location>
</feature>
<feature type="transmembrane region" description="Helical" evidence="1">
    <location>
        <begin position="46"/>
        <end position="68"/>
    </location>
</feature>
<dbReference type="Proteomes" id="UP000007842">
    <property type="component" value="Chromosome"/>
</dbReference>
<protein>
    <recommendedName>
        <fullName evidence="4">Membrane-anchored protein</fullName>
    </recommendedName>
</protein>
<dbReference type="EMBL" id="CP003219">
    <property type="protein sequence ID" value="AEW96446.1"/>
    <property type="molecule type" value="Genomic_DNA"/>
</dbReference>
<accession>G8WXD6</accession>
<keyword evidence="1" id="KW-0472">Membrane</keyword>
<keyword evidence="1" id="KW-0812">Transmembrane</keyword>
<name>F8K4T3_STREN</name>
<evidence type="ECO:0008006" key="4">
    <source>
        <dbReference type="Google" id="ProtNLM"/>
    </source>
</evidence>
<evidence type="ECO:0000256" key="1">
    <source>
        <dbReference type="SAM" id="Phobius"/>
    </source>
</evidence>
<feature type="transmembrane region" description="Helical" evidence="1">
    <location>
        <begin position="233"/>
        <end position="251"/>
    </location>
</feature>
<evidence type="ECO:0000313" key="3">
    <source>
        <dbReference type="Proteomes" id="UP000007842"/>
    </source>
</evidence>
<dbReference type="PATRIC" id="fig|1003195.11.peg.5532"/>